<evidence type="ECO:0000259" key="1">
    <source>
        <dbReference type="PROSITE" id="PS01031"/>
    </source>
</evidence>
<dbReference type="InterPro" id="IPR008978">
    <property type="entry name" value="HSP20-like_chaperone"/>
</dbReference>
<dbReference type="PROSITE" id="PS01031">
    <property type="entry name" value="SHSP"/>
    <property type="match status" value="1"/>
</dbReference>
<sequence>MSLVRFRRNYPSLFDHFMENDLFDWSNRNFSTTNTTLPSVNIKDGKENFEVEVAAPGLNKEDFKIELNNDLLTISSEKKVENEVKDGECYTCREFSYQSFSRSFTLPNIADGEKVMAKYDNGILTVTIPKKEEAKAKPRRMIEIM</sequence>
<protein>
    <recommendedName>
        <fullName evidence="1">SHSP domain-containing protein</fullName>
    </recommendedName>
</protein>
<dbReference type="CDD" id="cd06464">
    <property type="entry name" value="ACD_sHsps-like"/>
    <property type="match status" value="1"/>
</dbReference>
<dbReference type="SUPFAM" id="SSF49764">
    <property type="entry name" value="HSP20-like chaperones"/>
    <property type="match status" value="1"/>
</dbReference>
<dbReference type="AlphaFoldDB" id="A0A644VXA0"/>
<dbReference type="PANTHER" id="PTHR11527">
    <property type="entry name" value="HEAT-SHOCK PROTEIN 20 FAMILY MEMBER"/>
    <property type="match status" value="1"/>
</dbReference>
<dbReference type="InterPro" id="IPR002068">
    <property type="entry name" value="A-crystallin/Hsp20_dom"/>
</dbReference>
<organism evidence="2">
    <name type="scientific">bioreactor metagenome</name>
    <dbReference type="NCBI Taxonomy" id="1076179"/>
    <lineage>
        <taxon>unclassified sequences</taxon>
        <taxon>metagenomes</taxon>
        <taxon>ecological metagenomes</taxon>
    </lineage>
</organism>
<gene>
    <name evidence="2" type="ORF">SDC9_42260</name>
</gene>
<dbReference type="InterPro" id="IPR031107">
    <property type="entry name" value="Small_HSP"/>
</dbReference>
<evidence type="ECO:0000313" key="2">
    <source>
        <dbReference type="EMBL" id="MPL96085.1"/>
    </source>
</evidence>
<name>A0A644VXA0_9ZZZZ</name>
<dbReference type="Gene3D" id="2.60.40.790">
    <property type="match status" value="1"/>
</dbReference>
<accession>A0A644VXA0</accession>
<comment type="caution">
    <text evidence="2">The sequence shown here is derived from an EMBL/GenBank/DDBJ whole genome shotgun (WGS) entry which is preliminary data.</text>
</comment>
<proteinExistence type="predicted"/>
<dbReference type="Pfam" id="PF00011">
    <property type="entry name" value="HSP20"/>
    <property type="match status" value="1"/>
</dbReference>
<reference evidence="2" key="1">
    <citation type="submission" date="2019-08" db="EMBL/GenBank/DDBJ databases">
        <authorList>
            <person name="Kucharzyk K."/>
            <person name="Murdoch R.W."/>
            <person name="Higgins S."/>
            <person name="Loffler F."/>
        </authorList>
    </citation>
    <scope>NUCLEOTIDE SEQUENCE</scope>
</reference>
<dbReference type="EMBL" id="VSSQ01000494">
    <property type="protein sequence ID" value="MPL96085.1"/>
    <property type="molecule type" value="Genomic_DNA"/>
</dbReference>
<feature type="domain" description="SHSP" evidence="1">
    <location>
        <begin position="31"/>
        <end position="145"/>
    </location>
</feature>